<accession>A0ABR3NRZ6</accession>
<name>A0ABR3NRZ6_9TELE</name>
<comment type="caution">
    <text evidence="1">The sequence shown here is derived from an EMBL/GenBank/DDBJ whole genome shotgun (WGS) entry which is preliminary data.</text>
</comment>
<gene>
    <name evidence="1" type="ORF">QQF64_026116</name>
</gene>
<evidence type="ECO:0000313" key="2">
    <source>
        <dbReference type="Proteomes" id="UP001558613"/>
    </source>
</evidence>
<sequence length="89" mass="9711">MTAPVSRVLNALTRRHAVKVASAASVEDCCMAIGEVVGHECIMSASKMYNATVIFLNTIDKANELVEQGIAIDGLYTPVLFLFQCHQKR</sequence>
<reference evidence="1 2" key="1">
    <citation type="submission" date="2023-09" db="EMBL/GenBank/DDBJ databases">
        <authorList>
            <person name="Wang M."/>
        </authorList>
    </citation>
    <scope>NUCLEOTIDE SEQUENCE [LARGE SCALE GENOMIC DNA]</scope>
    <source>
        <strain evidence="1">GT-2023</strain>
        <tissue evidence="1">Liver</tissue>
    </source>
</reference>
<evidence type="ECO:0000313" key="1">
    <source>
        <dbReference type="EMBL" id="KAL1279443.1"/>
    </source>
</evidence>
<dbReference type="EMBL" id="JAYMGO010000003">
    <property type="protein sequence ID" value="KAL1279443.1"/>
    <property type="molecule type" value="Genomic_DNA"/>
</dbReference>
<organism evidence="1 2">
    <name type="scientific">Cirrhinus molitorella</name>
    <name type="common">mud carp</name>
    <dbReference type="NCBI Taxonomy" id="172907"/>
    <lineage>
        <taxon>Eukaryota</taxon>
        <taxon>Metazoa</taxon>
        <taxon>Chordata</taxon>
        <taxon>Craniata</taxon>
        <taxon>Vertebrata</taxon>
        <taxon>Euteleostomi</taxon>
        <taxon>Actinopterygii</taxon>
        <taxon>Neopterygii</taxon>
        <taxon>Teleostei</taxon>
        <taxon>Ostariophysi</taxon>
        <taxon>Cypriniformes</taxon>
        <taxon>Cyprinidae</taxon>
        <taxon>Labeoninae</taxon>
        <taxon>Labeonini</taxon>
        <taxon>Cirrhinus</taxon>
    </lineage>
</organism>
<keyword evidence="2" id="KW-1185">Reference proteome</keyword>
<proteinExistence type="predicted"/>
<protein>
    <submittedName>
        <fullName evidence="1">Uncharacterized protein</fullName>
    </submittedName>
</protein>
<dbReference type="Proteomes" id="UP001558613">
    <property type="component" value="Unassembled WGS sequence"/>
</dbReference>